<sequence length="263" mass="28748">MATKARSPNYPQISLVRAIDLTAKLYDKAHTHKASSAVVASALGYTGLNGASQGVISALKKYGLIEGVGDSEFKVSKDGLTIVVDPKSSTERATAILRAAFRPSLFAELRAEYGDKPPKSDDFLRAFLLKRGFVQSVVDTPIRTYRETMELVEVAQRVLGEAAQGQGPRVAFEEEEEEEEEEGTDMSSAPPRTVMQAAAAPAAPSVVVVPQSQMGDTVNDVYKLPDGRAFVLSWPAKITADEYEDFEAWILLLQRKLKRQIEL</sequence>
<dbReference type="Proteomes" id="UP001595693">
    <property type="component" value="Unassembled WGS sequence"/>
</dbReference>
<reference evidence="3" key="1">
    <citation type="journal article" date="2019" name="Int. J. Syst. Evol. Microbiol.">
        <title>The Global Catalogue of Microorganisms (GCM) 10K type strain sequencing project: providing services to taxonomists for standard genome sequencing and annotation.</title>
        <authorList>
            <consortium name="The Broad Institute Genomics Platform"/>
            <consortium name="The Broad Institute Genome Sequencing Center for Infectious Disease"/>
            <person name="Wu L."/>
            <person name="Ma J."/>
        </authorList>
    </citation>
    <scope>NUCLEOTIDE SEQUENCE [LARGE SCALE GENOMIC DNA]</scope>
    <source>
        <strain evidence="3">CCUG 2113</strain>
    </source>
</reference>
<dbReference type="RefSeq" id="WP_055399774.1">
    <property type="nucleotide sequence ID" value="NZ_JAMXAX010000159.1"/>
</dbReference>
<proteinExistence type="predicted"/>
<feature type="region of interest" description="Disordered" evidence="1">
    <location>
        <begin position="165"/>
        <end position="189"/>
    </location>
</feature>
<accession>A0ABV8D800</accession>
<gene>
    <name evidence="2" type="ORF">ACFOW3_07475</name>
</gene>
<protein>
    <submittedName>
        <fullName evidence="2">Uncharacterized protein</fullName>
    </submittedName>
</protein>
<keyword evidence="3" id="KW-1185">Reference proteome</keyword>
<evidence type="ECO:0000313" key="3">
    <source>
        <dbReference type="Proteomes" id="UP001595693"/>
    </source>
</evidence>
<dbReference type="EMBL" id="JBHSAJ010000018">
    <property type="protein sequence ID" value="MFC3934461.1"/>
    <property type="molecule type" value="Genomic_DNA"/>
</dbReference>
<comment type="caution">
    <text evidence="2">The sequence shown here is derived from an EMBL/GenBank/DDBJ whole genome shotgun (WGS) entry which is preliminary data.</text>
</comment>
<feature type="compositionally biased region" description="Acidic residues" evidence="1">
    <location>
        <begin position="173"/>
        <end position="184"/>
    </location>
</feature>
<evidence type="ECO:0000256" key="1">
    <source>
        <dbReference type="SAM" id="MobiDB-lite"/>
    </source>
</evidence>
<name>A0ABV8D800_9BURK</name>
<organism evidence="2 3">
    <name type="scientific">Acidovorax facilis</name>
    <dbReference type="NCBI Taxonomy" id="12917"/>
    <lineage>
        <taxon>Bacteria</taxon>
        <taxon>Pseudomonadati</taxon>
        <taxon>Pseudomonadota</taxon>
        <taxon>Betaproteobacteria</taxon>
        <taxon>Burkholderiales</taxon>
        <taxon>Comamonadaceae</taxon>
        <taxon>Acidovorax</taxon>
    </lineage>
</organism>
<evidence type="ECO:0000313" key="2">
    <source>
        <dbReference type="EMBL" id="MFC3934461.1"/>
    </source>
</evidence>